<accession>A0A261Y498</accession>
<protein>
    <recommendedName>
        <fullName evidence="6">RNA methyltransferase</fullName>
        <ecNumber evidence="6">2.1.1.-</ecNumber>
    </recommendedName>
</protein>
<dbReference type="PANTHER" id="PTHR12315:SF0">
    <property type="entry name" value="7SK SNRNA METHYLPHOSPHATE CAPPING ENZYME"/>
    <property type="match status" value="1"/>
</dbReference>
<keyword evidence="4 5" id="KW-0949">S-adenosyl-L-methionine</keyword>
<dbReference type="AlphaFoldDB" id="A0A261Y498"/>
<dbReference type="PROSITE" id="PS51515">
    <property type="entry name" value="BIN3_SAM"/>
    <property type="match status" value="1"/>
</dbReference>
<evidence type="ECO:0000256" key="4">
    <source>
        <dbReference type="ARBA" id="ARBA00022691"/>
    </source>
</evidence>
<dbReference type="GO" id="GO:0040031">
    <property type="term" value="P:snRNA modification"/>
    <property type="evidence" value="ECO:0007669"/>
    <property type="project" value="TreeGrafter"/>
</dbReference>
<dbReference type="InterPro" id="IPR010675">
    <property type="entry name" value="Bin3_C"/>
</dbReference>
<sequence length="311" mass="36132">MEAKENPYLAHTKRGREPIRQKRINVNKDGGDSTHEAFGRSVPERTRTPLKRFKYGNYRNYYGYRNKSMGIDSRLQLLDPALFKHKRVLDIGCNSGILTIDVALYLQPRYILGVDIDADLIHAAIKEVRLVNSLLPPMHKRAEALDQLNTAHLVDIKSYFPKSMPAMFGTIYIDPTSNTTQFPHNIHFRHSGNWIEEEDEHEPYDILLALSISKWIHLNWGDQGIKDFFHKAYRSLQDGGMFVLEAQPWKNYKNAFSQSPELRENYKKLQFLPQEFEAYLLETVGFRYVEVLGASENAVEGFQRTMAIYFK</sequence>
<dbReference type="InterPro" id="IPR039772">
    <property type="entry name" value="Bin3-like"/>
</dbReference>
<organism evidence="8 9">
    <name type="scientific">Bifiguratus adelaidae</name>
    <dbReference type="NCBI Taxonomy" id="1938954"/>
    <lineage>
        <taxon>Eukaryota</taxon>
        <taxon>Fungi</taxon>
        <taxon>Fungi incertae sedis</taxon>
        <taxon>Mucoromycota</taxon>
        <taxon>Mucoromycotina</taxon>
        <taxon>Endogonomycetes</taxon>
        <taxon>Endogonales</taxon>
        <taxon>Endogonales incertae sedis</taxon>
        <taxon>Bifiguratus</taxon>
    </lineage>
</organism>
<reference evidence="8 9" key="1">
    <citation type="journal article" date="2017" name="Mycologia">
        <title>Bifiguratus adelaidae, gen. et sp. nov., a new member of Mucoromycotina in endophytic and soil-dwelling habitats.</title>
        <authorList>
            <person name="Torres-Cruz T.J."/>
            <person name="Billingsley Tobias T.L."/>
            <person name="Almatruk M."/>
            <person name="Hesse C."/>
            <person name="Kuske C.R."/>
            <person name="Desiro A."/>
            <person name="Benucci G.M."/>
            <person name="Bonito G."/>
            <person name="Stajich J.E."/>
            <person name="Dunlap C."/>
            <person name="Arnold A.E."/>
            <person name="Porras-Alfaro A."/>
        </authorList>
    </citation>
    <scope>NUCLEOTIDE SEQUENCE [LARGE SCALE GENOMIC DNA]</scope>
    <source>
        <strain evidence="8 9">AZ0501</strain>
    </source>
</reference>
<keyword evidence="3 6" id="KW-0808">Transferase</keyword>
<keyword evidence="9" id="KW-1185">Reference proteome</keyword>
<feature type="domain" description="Bin3-type SAM" evidence="7">
    <location>
        <begin position="72"/>
        <end position="311"/>
    </location>
</feature>
<evidence type="ECO:0000256" key="5">
    <source>
        <dbReference type="PROSITE-ProRule" id="PRU00848"/>
    </source>
</evidence>
<evidence type="ECO:0000256" key="2">
    <source>
        <dbReference type="ARBA" id="ARBA00022603"/>
    </source>
</evidence>
<dbReference type="SUPFAM" id="SSF53335">
    <property type="entry name" value="S-adenosyl-L-methionine-dependent methyltransferases"/>
    <property type="match status" value="1"/>
</dbReference>
<keyword evidence="2 6" id="KW-0489">Methyltransferase</keyword>
<comment type="similarity">
    <text evidence="1 6">Belongs to the methyltransferase superfamily.</text>
</comment>
<evidence type="ECO:0000256" key="6">
    <source>
        <dbReference type="RuleBase" id="RU367087"/>
    </source>
</evidence>
<dbReference type="Proteomes" id="UP000242875">
    <property type="component" value="Unassembled WGS sequence"/>
</dbReference>
<dbReference type="CDD" id="cd02440">
    <property type="entry name" value="AdoMet_MTases"/>
    <property type="match status" value="1"/>
</dbReference>
<dbReference type="InterPro" id="IPR024160">
    <property type="entry name" value="BIN3_SAM-bd_dom"/>
</dbReference>
<evidence type="ECO:0000256" key="1">
    <source>
        <dbReference type="ARBA" id="ARBA00008361"/>
    </source>
</evidence>
<dbReference type="Pfam" id="PF06325">
    <property type="entry name" value="PrmA"/>
    <property type="match status" value="1"/>
</dbReference>
<dbReference type="EC" id="2.1.1.-" evidence="6"/>
<dbReference type="PANTHER" id="PTHR12315">
    <property type="entry name" value="BICOID-INTERACTING PROTEIN RELATED"/>
    <property type="match status" value="1"/>
</dbReference>
<gene>
    <name evidence="8" type="ORF">BZG36_01982</name>
</gene>
<proteinExistence type="inferred from homology"/>
<dbReference type="GO" id="GO:0008173">
    <property type="term" value="F:RNA methyltransferase activity"/>
    <property type="evidence" value="ECO:0007669"/>
    <property type="project" value="UniProtKB-UniRule"/>
</dbReference>
<dbReference type="OrthoDB" id="540004at2759"/>
<comment type="caution">
    <text evidence="8">The sequence shown here is derived from an EMBL/GenBank/DDBJ whole genome shotgun (WGS) entry which is preliminary data.</text>
</comment>
<evidence type="ECO:0000313" key="9">
    <source>
        <dbReference type="Proteomes" id="UP000242875"/>
    </source>
</evidence>
<evidence type="ECO:0000313" key="8">
    <source>
        <dbReference type="EMBL" id="OZJ05402.1"/>
    </source>
</evidence>
<dbReference type="Pfam" id="PF06859">
    <property type="entry name" value="Bin3"/>
    <property type="match status" value="1"/>
</dbReference>
<dbReference type="InterPro" id="IPR029063">
    <property type="entry name" value="SAM-dependent_MTases_sf"/>
</dbReference>
<dbReference type="EMBL" id="MVBO01000016">
    <property type="protein sequence ID" value="OZJ05402.1"/>
    <property type="molecule type" value="Genomic_DNA"/>
</dbReference>
<dbReference type="Gene3D" id="3.40.50.150">
    <property type="entry name" value="Vaccinia Virus protein VP39"/>
    <property type="match status" value="1"/>
</dbReference>
<dbReference type="GO" id="GO:0008171">
    <property type="term" value="F:O-methyltransferase activity"/>
    <property type="evidence" value="ECO:0007669"/>
    <property type="project" value="UniProtKB-UniRule"/>
</dbReference>
<dbReference type="GO" id="GO:0017069">
    <property type="term" value="F:snRNA binding"/>
    <property type="evidence" value="ECO:0007669"/>
    <property type="project" value="TreeGrafter"/>
</dbReference>
<evidence type="ECO:0000256" key="3">
    <source>
        <dbReference type="ARBA" id="ARBA00022679"/>
    </source>
</evidence>
<name>A0A261Y498_9FUNG</name>
<evidence type="ECO:0000259" key="7">
    <source>
        <dbReference type="PROSITE" id="PS51515"/>
    </source>
</evidence>
<dbReference type="GO" id="GO:0032259">
    <property type="term" value="P:methylation"/>
    <property type="evidence" value="ECO:0007669"/>
    <property type="project" value="UniProtKB-KW"/>
</dbReference>